<protein>
    <submittedName>
        <fullName evidence="1">Uncharacterized protein</fullName>
    </submittedName>
</protein>
<name>A0ABX3ER99_9BACL</name>
<keyword evidence="2" id="KW-1185">Reference proteome</keyword>
<reference evidence="1 2" key="1">
    <citation type="submission" date="2016-03" db="EMBL/GenBank/DDBJ databases">
        <authorList>
            <person name="Sant'Anna F.H."/>
            <person name="Ambrosini A."/>
            <person name="Souza R."/>
            <person name="Bach E."/>
            <person name="Fernandes G."/>
            <person name="Balsanelli E."/>
            <person name="Baura V.A."/>
            <person name="Souza E.M."/>
            <person name="Passaglia L."/>
        </authorList>
    </citation>
    <scope>NUCLEOTIDE SEQUENCE [LARGE SCALE GENOMIC DNA]</scope>
    <source>
        <strain evidence="1 2">P26E</strain>
    </source>
</reference>
<gene>
    <name evidence="1" type="ORF">A3844_12540</name>
</gene>
<accession>A0ABX3ER99</accession>
<evidence type="ECO:0000313" key="1">
    <source>
        <dbReference type="EMBL" id="OKP86826.1"/>
    </source>
</evidence>
<dbReference type="RefSeq" id="WP_074107571.1">
    <property type="nucleotide sequence ID" value="NZ_LVWI01000037.1"/>
</dbReference>
<evidence type="ECO:0000313" key="2">
    <source>
        <dbReference type="Proteomes" id="UP000186058"/>
    </source>
</evidence>
<sequence>MSDEDFQWGPAIQKGAEAAEVAFGQGIGAAIATQLAATLFDKGGEDKFADAIKDLKVSIHEMIDQAFLDHDVAQLVGFGADLKAYLATYAYNPKKADHELIAGVHLLLPGLLSSIAGKNSFEALTALVYGVNVFIQTLIARSTEFPTYRSEAKSNLIYYSDLIEKRCEAFRNQINDTVSPPETETLIWNIFEVKDALLQIKSERPFQPVTYANGFTYKLQVYFLDLHIPHMREETGQQVYPFRGIRNSQDLIGGAAYRQFTLDDIKVTNSYLEIEKNRREIMQKRIDNLNFLLEPTSKAISKWREISKAATEPVPTN</sequence>
<dbReference type="Proteomes" id="UP000186058">
    <property type="component" value="Unassembled WGS sequence"/>
</dbReference>
<proteinExistence type="predicted"/>
<organism evidence="1 2">
    <name type="scientific">Paenibacillus helianthi</name>
    <dbReference type="NCBI Taxonomy" id="1349432"/>
    <lineage>
        <taxon>Bacteria</taxon>
        <taxon>Bacillati</taxon>
        <taxon>Bacillota</taxon>
        <taxon>Bacilli</taxon>
        <taxon>Bacillales</taxon>
        <taxon>Paenibacillaceae</taxon>
        <taxon>Paenibacillus</taxon>
    </lineage>
</organism>
<comment type="caution">
    <text evidence="1">The sequence shown here is derived from an EMBL/GenBank/DDBJ whole genome shotgun (WGS) entry which is preliminary data.</text>
</comment>
<dbReference type="EMBL" id="LVWI01000037">
    <property type="protein sequence ID" value="OKP86826.1"/>
    <property type="molecule type" value="Genomic_DNA"/>
</dbReference>